<sequence>MDQTTTTAPEMERNTSASDWSLEVGVTPKFFYRLNDGPGAAESAEIEAFAEVAYGPAYFHALVLSLDDPRDDAQFELTLGHRGDLTEKLAYDAYYTRFLRDETGDVRGELHGKFDYSVSEEWRATVDLGVEPEWGDWVYKLEGGYTFNDRVDAYAFVERDDILDYTGYEVGVNYDLDEGNAPLDASLLSYVNHTEGGDTVFAVQITLSRFLLGD</sequence>
<name>A0AAX3LR83_9RHOB</name>
<evidence type="ECO:0000313" key="2">
    <source>
        <dbReference type="Proteomes" id="UP001210770"/>
    </source>
</evidence>
<reference evidence="1" key="1">
    <citation type="submission" date="2023-01" db="EMBL/GenBank/DDBJ databases">
        <title>Comparative genomic analysis of cold water coral derived Sulfitobacter faviae: insights into their metabolism and habitat adaptation.</title>
        <authorList>
            <person name="Guo Y."/>
            <person name="Lin S."/>
            <person name="Huang Z."/>
            <person name="Tang K."/>
            <person name="Wang X."/>
        </authorList>
    </citation>
    <scope>NUCLEOTIDE SEQUENCE</scope>
    <source>
        <strain evidence="1">SCSIO W_1865</strain>
    </source>
</reference>
<dbReference type="AlphaFoldDB" id="A0AAX3LR83"/>
<protein>
    <recommendedName>
        <fullName evidence="3">DUF481 domain-containing protein</fullName>
    </recommendedName>
</protein>
<dbReference type="EMBL" id="CP116423">
    <property type="protein sequence ID" value="WCE71017.1"/>
    <property type="molecule type" value="Genomic_DNA"/>
</dbReference>
<gene>
    <name evidence="1" type="ORF">PL336_04025</name>
</gene>
<organism evidence="1 2">
    <name type="scientific">Sulfitobacter faviae</name>
    <dbReference type="NCBI Taxonomy" id="1775881"/>
    <lineage>
        <taxon>Bacteria</taxon>
        <taxon>Pseudomonadati</taxon>
        <taxon>Pseudomonadota</taxon>
        <taxon>Alphaproteobacteria</taxon>
        <taxon>Rhodobacterales</taxon>
        <taxon>Roseobacteraceae</taxon>
        <taxon>Sulfitobacter</taxon>
    </lineage>
</organism>
<dbReference type="RefSeq" id="WP_271689206.1">
    <property type="nucleotide sequence ID" value="NZ_CP116423.1"/>
</dbReference>
<evidence type="ECO:0000313" key="1">
    <source>
        <dbReference type="EMBL" id="WCE71017.1"/>
    </source>
</evidence>
<accession>A0AAX3LR83</accession>
<dbReference type="Proteomes" id="UP001210770">
    <property type="component" value="Chromosome"/>
</dbReference>
<proteinExistence type="predicted"/>
<evidence type="ECO:0008006" key="3">
    <source>
        <dbReference type="Google" id="ProtNLM"/>
    </source>
</evidence>